<gene>
    <name evidence="2" type="ORF">SAMN04487818_101191</name>
</gene>
<dbReference type="SUPFAM" id="SSF56219">
    <property type="entry name" value="DNase I-like"/>
    <property type="match status" value="1"/>
</dbReference>
<dbReference type="GO" id="GO:0005975">
    <property type="term" value="P:carbohydrate metabolic process"/>
    <property type="evidence" value="ECO:0007669"/>
    <property type="project" value="UniProtKB-ARBA"/>
</dbReference>
<dbReference type="SUPFAM" id="SSF48726">
    <property type="entry name" value="Immunoglobulin"/>
    <property type="match status" value="1"/>
</dbReference>
<dbReference type="PROSITE" id="PS50835">
    <property type="entry name" value="IG_LIKE"/>
    <property type="match status" value="1"/>
</dbReference>
<dbReference type="GO" id="GO:0005509">
    <property type="term" value="F:calcium ion binding"/>
    <property type="evidence" value="ECO:0007669"/>
    <property type="project" value="InterPro"/>
</dbReference>
<dbReference type="InterPro" id="IPR035986">
    <property type="entry name" value="PKD_dom_sf"/>
</dbReference>
<dbReference type="InterPro" id="IPR015919">
    <property type="entry name" value="Cadherin-like_sf"/>
</dbReference>
<organism evidence="2 3">
    <name type="scientific">Actinokineospora terrae</name>
    <dbReference type="NCBI Taxonomy" id="155974"/>
    <lineage>
        <taxon>Bacteria</taxon>
        <taxon>Bacillati</taxon>
        <taxon>Actinomycetota</taxon>
        <taxon>Actinomycetes</taxon>
        <taxon>Pseudonocardiales</taxon>
        <taxon>Pseudonocardiaceae</taxon>
        <taxon>Actinokineospora</taxon>
    </lineage>
</organism>
<dbReference type="InterPro" id="IPR013783">
    <property type="entry name" value="Ig-like_fold"/>
</dbReference>
<dbReference type="CDD" id="cd04486">
    <property type="entry name" value="YhcR_OBF_like"/>
    <property type="match status" value="1"/>
</dbReference>
<dbReference type="NCBIfam" id="NF033681">
    <property type="entry name" value="ExeM_NucH_DNase"/>
    <property type="match status" value="1"/>
</dbReference>
<dbReference type="Pfam" id="PF16640">
    <property type="entry name" value="Big_3_5"/>
    <property type="match status" value="2"/>
</dbReference>
<feature type="domain" description="Ig-like" evidence="1">
    <location>
        <begin position="362"/>
        <end position="445"/>
    </location>
</feature>
<dbReference type="EMBL" id="FOGI01000001">
    <property type="protein sequence ID" value="SEQ98742.1"/>
    <property type="molecule type" value="Genomic_DNA"/>
</dbReference>
<dbReference type="Pfam" id="PF03372">
    <property type="entry name" value="Exo_endo_phos"/>
    <property type="match status" value="1"/>
</dbReference>
<dbReference type="Proteomes" id="UP000199051">
    <property type="component" value="Unassembled WGS sequence"/>
</dbReference>
<evidence type="ECO:0000313" key="2">
    <source>
        <dbReference type="EMBL" id="SEQ98742.1"/>
    </source>
</evidence>
<dbReference type="SUPFAM" id="SSF75011">
    <property type="entry name" value="3-carboxy-cis,cis-mucoante lactonizing enzyme"/>
    <property type="match status" value="1"/>
</dbReference>
<dbReference type="Gene3D" id="3.60.10.10">
    <property type="entry name" value="Endonuclease/exonuclease/phosphatase"/>
    <property type="match status" value="1"/>
</dbReference>
<proteinExistence type="predicted"/>
<dbReference type="Gene3D" id="2.60.40.10">
    <property type="entry name" value="Immunoglobulins"/>
    <property type="match status" value="5"/>
</dbReference>
<dbReference type="PANTHER" id="PTHR42834">
    <property type="entry name" value="ENDONUCLEASE/EXONUCLEASE/PHOSPHATASE FAMILY PROTEIN (AFU_ORTHOLOGUE AFUA_3G09210)"/>
    <property type="match status" value="1"/>
</dbReference>
<dbReference type="PANTHER" id="PTHR42834:SF1">
    <property type="entry name" value="ENDONUCLEASE_EXONUCLEASE_PHOSPHATASE FAMILY PROTEIN (AFU_ORTHOLOGUE AFUA_3G09210)"/>
    <property type="match status" value="1"/>
</dbReference>
<dbReference type="GO" id="GO:0003824">
    <property type="term" value="F:catalytic activity"/>
    <property type="evidence" value="ECO:0007669"/>
    <property type="project" value="InterPro"/>
</dbReference>
<dbReference type="InterPro" id="IPR005135">
    <property type="entry name" value="Endo/exonuclease/phosphatase"/>
</dbReference>
<dbReference type="CDD" id="cd10283">
    <property type="entry name" value="MnuA_DNase1-like"/>
    <property type="match status" value="1"/>
</dbReference>
<evidence type="ECO:0000259" key="1">
    <source>
        <dbReference type="PROSITE" id="PS50835"/>
    </source>
</evidence>
<reference evidence="3" key="1">
    <citation type="submission" date="2016-10" db="EMBL/GenBank/DDBJ databases">
        <authorList>
            <person name="Varghese N."/>
            <person name="Submissions S."/>
        </authorList>
    </citation>
    <scope>NUCLEOTIDE SEQUENCE [LARGE SCALE GENOMIC DNA]</scope>
    <source>
        <strain evidence="3">DSM 44260</strain>
    </source>
</reference>
<keyword evidence="3" id="KW-1185">Reference proteome</keyword>
<dbReference type="SUPFAM" id="SSF49299">
    <property type="entry name" value="PKD domain"/>
    <property type="match status" value="1"/>
</dbReference>
<dbReference type="SMART" id="SM00409">
    <property type="entry name" value="IG"/>
    <property type="match status" value="1"/>
</dbReference>
<dbReference type="RefSeq" id="WP_092774464.1">
    <property type="nucleotide sequence ID" value="NZ_FOGI01000001.1"/>
</dbReference>
<dbReference type="InterPro" id="IPR007110">
    <property type="entry name" value="Ig-like_dom"/>
</dbReference>
<dbReference type="InterPro" id="IPR036691">
    <property type="entry name" value="Endo/exonu/phosph_ase_sf"/>
</dbReference>
<dbReference type="InterPro" id="IPR003599">
    <property type="entry name" value="Ig_sub"/>
</dbReference>
<sequence length="1937" mass="194981">MRSRPRRLLGGLVVTTLAASVVAVVTGQSAAAVGFAPGNIVVARVGTGDGALSSAATAVFLDEFTPSGTLVQSVPLPTAPGPGKRLTLSGSATSEGALARSADGRYLTIAGYDADPGTAGVAGTTSAAVNRVVARVDGSGAVDTTTTVTDTFSANNVRGAVTDDGSRFWVVGANGGVRLAALGSTGASTQINSAAPTNIRATVIAGGQLYISTGSGTTGVYSVGTGFPSTGGQTPALTVPAPSPYALAALDRDPAVPGVDTIYVADDSTTGGILKFSSDGTAWTARGSFRPANSAVRGITGEVTGSGVTLFATTTNNVLVKVDDTAAAAAPIAATSTTLRTAAANTVLRGVALAPAASTSAPAITAEPQDASVASGATATLSVTASGTGPLSYQWYAGASGNTANPVSGATAASFTTPALTETATYWVRVTGPGGQVDSRTATVSVAGTVNTPPTITGTQELALTAADPDNPPAVRTVTVGDAETPSSGLTVTVTSSDPAIVTGGATGSGDVRTLTFAPAAVGRATLTVTVSDGAATASTTLPVAVSAALPAGQRSYYGAADASTAIDLGGGAMVVSDDETNVLRVYDREHSRYPAQAFDVRAAGLALRDTDVTREIDIEASARAGDTIFWIGSQGQNSSAKTRLNRQELFTTTVTGTGTGASLALGGSYQTLRDDLIAWDRANGDTLGIAAAATRAPEGDGAGGPTGVNIEGAEFAADGTTLLLAFRGPLTSDGKAIVVPVTNAAALVTANPTTGVTASFGQALRWDLGGRGIREIRRNAANQYLLIAGPSDAGTGAAGEYKFFTWDGDVTHQPQPRAGSLDAFSPVGKPEVIVDVPNPLTDTATVQVLTDDGDTVFYGDGTIAKELPQWQRKAVGATVAVGAGPACSTPVITIGSVQGTTDITPKAGQTVTVRGTVVGDYEGAQPALRGFYLQDSGDGDPATSDGVFVFDNGANLVANGDVVQVTGVASEFQGQTQITAATTGVQRCGTQAVVTPTAVTLPLPSATDLERVEGMLVKVAQTLTVTEHFQLGRFGQVVVSSGGRLQQPTSVIRATDQAAVAAKQAENNLNRLIIDDATNGQNPDPIVFGRGGQPLSAQNTLRGGDSVTAPIGVLTYTWAGNAASGNAYRLRPIGALGGTAVFDAANQRPTARPDTGNATLHVAGANLLNFFNTYTGCKLGTQGAVTDCRGAGDDTEYQRQLAKEVAAIRSLDADVTGVMELENDGYGRGSAIQALVGALNAAEGAAVWSYVDADAATGVVDVAGTDAIKVALLYRADRVSPVAGTTAVDQNAVFERRPVAQTFATADGARFTVVANHFKSKGSCPTSGPDTDQGDGQSCWNVRRTAQATELARWLRETVVPAAGDEDVLIVGDLNSYAGEDPIAVLEQAGYVNLAKAYGGADAYSYVFDGQWGYLDHALASRSLVPQVTGAGEAHTNADEPSVLDYNTDFKTAAQIESLYAPDRFRTSDHDPVLVGIRPGSAAAITGTPTPATVGEAYTFGFSLSSPAVVSLASGTLPAGLFLSEEGVISGTPTEAGERTFTVRATNSYGSTEAVATIRVAKGASATALTATPNPVAVGAEVTLSARVSGGVAAAGSVTFRDGTTVLGQAPVADGVAVLKVTTLPAGSRAVTASYSGSDALEPSTAAVTVSVLAPVSVEGTLADGRVGSPYTGALTITGSPQTVSATGLPQGLSLGQDGRVTGTPAAAGTFTVTVTATNTVSSVTKTFQLKVLAAATTTTVAGDPNPSVIGGQVRFTARVTGPAGTTPTGTVQFVVDGRPSGSPVALVGGTATSAPVSALTIGQHQVRADYSGSPSFTASAGTTTQVVQIGVKFLAPTGPVRAGDIIPIRFQLLDANGTPIPPLASALLMLSGRISVSVDGVQQLRPTAPLYDPFSDSFVVLWKTAKRPTGATTATVSITYPDAPVQRVSTRITLS</sequence>
<dbReference type="STRING" id="155974.SAMN04487818_101191"/>
<evidence type="ECO:0000313" key="3">
    <source>
        <dbReference type="Proteomes" id="UP000199051"/>
    </source>
</evidence>
<dbReference type="GO" id="GO:0016020">
    <property type="term" value="C:membrane"/>
    <property type="evidence" value="ECO:0007669"/>
    <property type="project" value="InterPro"/>
</dbReference>
<dbReference type="Pfam" id="PF19081">
    <property type="entry name" value="Ig_7"/>
    <property type="match status" value="1"/>
</dbReference>
<dbReference type="InterPro" id="IPR047971">
    <property type="entry name" value="ExeM-like"/>
</dbReference>
<dbReference type="InterPro" id="IPR044023">
    <property type="entry name" value="Ig_7"/>
</dbReference>
<accession>A0A1H9KI02</accession>
<dbReference type="InterPro" id="IPR032109">
    <property type="entry name" value="Big_3_5"/>
</dbReference>
<dbReference type="SUPFAM" id="SSF49313">
    <property type="entry name" value="Cadherin-like"/>
    <property type="match status" value="1"/>
</dbReference>
<protein>
    <submittedName>
        <fullName evidence="2">Ig-like domain (Group 3)</fullName>
    </submittedName>
</protein>
<name>A0A1H9KI02_9PSEU</name>
<dbReference type="InterPro" id="IPR036179">
    <property type="entry name" value="Ig-like_dom_sf"/>
</dbReference>